<dbReference type="RefSeq" id="WP_008378307.1">
    <property type="nucleotide sequence ID" value="NZ_BAOP01000012.1"/>
</dbReference>
<dbReference type="GO" id="GO:0003677">
    <property type="term" value="F:DNA binding"/>
    <property type="evidence" value="ECO:0007669"/>
    <property type="project" value="UniProtKB-KW"/>
</dbReference>
<dbReference type="InterPro" id="IPR016032">
    <property type="entry name" value="Sig_transdc_resp-reg_C-effctor"/>
</dbReference>
<dbReference type="CDD" id="cd06170">
    <property type="entry name" value="LuxR_C_like"/>
    <property type="match status" value="1"/>
</dbReference>
<comment type="caution">
    <text evidence="5">The sequence shown here is derived from an EMBL/GenBank/DDBJ whole genome shotgun (WGS) entry which is preliminary data.</text>
</comment>
<sequence length="845" mass="90265">MITDHAFRAGQAWQRAAIPDVVVTGCVLTGAAGVGKTTVLESLRDRIGGPVVAVSGVRRTAELVFGHLPGLRTAPPADSSQSLRWAVAREFGDGRARALIVDDAHLLDDDAASIVHSLAVHDGIPMYVAYTTSRGRRARAAMRSLWKDGHLPRYELSPMSEVEVREYLEFAVRAPVTSRDVDSFTRWSRGEPGVLVELVAASDGQWRTVNGVAILATRPTPPPALIEELEAAVAELSEREREVVEAFAAAGPEIGGRLLDQLPLSPMIDYCGMDTLLEAERGGVIVVEGDRVRLSVPFLADAVANGTPALRRSLVAEELARSVRVARMAGSPADPTALEQAVTGLLTAQSHAGVGPVRTVELARSVLRLGDPTMVCDVAAPRGAAPENSALAALYTWALTDLNDVPRIMEMLETWKSDQSPAWRGIVDFYAAYGTRRARGAKEFITKHDTTDGGVVGSALRWIDRDRLSGVWFAFLLAETAMMVGRYDDARRLLDAASPEADDNGLLVFDLAMIDVHLETVVAGAGRACERAENARRESWWRSDHACAAADYVCASAHVSAGRFAQAKDELRDSAPFVAGPALDGAPARLMKLIDRMSTGQPSPEVEATVDVLDDTVDPYAVVRVRDATIVRAWAAATADEMSDAVDALLDAGATIVEHTPTIAVDLLELAARFVTPGDPRIQRLETIISLVADSVEPAAQVDALIDYCTALSDTDGAGLCEAASRYERLGHLPVAADAFAHAVAAHQVNGDARRAAAARSAAQNLVRTVGGLTSPAQRAIAAPVLTRREREIVGLAAEALSNQQIAERVSLSVRTVEGHVLRASAKLGVQDRHALVAAWQELQT</sequence>
<organism evidence="5 6">
    <name type="scientific">Gordonia malaquae NBRC 108250</name>
    <dbReference type="NCBI Taxonomy" id="1223542"/>
    <lineage>
        <taxon>Bacteria</taxon>
        <taxon>Bacillati</taxon>
        <taxon>Actinomycetota</taxon>
        <taxon>Actinomycetes</taxon>
        <taxon>Mycobacteriales</taxon>
        <taxon>Gordoniaceae</taxon>
        <taxon>Gordonia</taxon>
    </lineage>
</organism>
<dbReference type="GO" id="GO:0006355">
    <property type="term" value="P:regulation of DNA-templated transcription"/>
    <property type="evidence" value="ECO:0007669"/>
    <property type="project" value="InterPro"/>
</dbReference>
<dbReference type="GO" id="GO:0016887">
    <property type="term" value="F:ATP hydrolysis activity"/>
    <property type="evidence" value="ECO:0007669"/>
    <property type="project" value="InterPro"/>
</dbReference>
<dbReference type="InterPro" id="IPR000792">
    <property type="entry name" value="Tscrpt_reg_LuxR_C"/>
</dbReference>
<dbReference type="eggNOG" id="COG2909">
    <property type="taxonomic scope" value="Bacteria"/>
</dbReference>
<dbReference type="InterPro" id="IPR039420">
    <property type="entry name" value="WalR-like"/>
</dbReference>
<keyword evidence="1" id="KW-0805">Transcription regulation</keyword>
<name>M3UVX7_GORML</name>
<dbReference type="EMBL" id="BAOP01000012">
    <property type="protein sequence ID" value="GAC79732.1"/>
    <property type="molecule type" value="Genomic_DNA"/>
</dbReference>
<dbReference type="Pfam" id="PF00196">
    <property type="entry name" value="GerE"/>
    <property type="match status" value="1"/>
</dbReference>
<evidence type="ECO:0000259" key="4">
    <source>
        <dbReference type="PROSITE" id="PS50043"/>
    </source>
</evidence>
<dbReference type="InterPro" id="IPR036388">
    <property type="entry name" value="WH-like_DNA-bd_sf"/>
</dbReference>
<feature type="domain" description="HTH luxR-type" evidence="4">
    <location>
        <begin position="779"/>
        <end position="844"/>
    </location>
</feature>
<dbReference type="SUPFAM" id="SSF46894">
    <property type="entry name" value="C-terminal effector domain of the bipartite response regulators"/>
    <property type="match status" value="1"/>
</dbReference>
<dbReference type="eggNOG" id="COG2197">
    <property type="taxonomic scope" value="Bacteria"/>
</dbReference>
<dbReference type="Gene3D" id="3.40.50.300">
    <property type="entry name" value="P-loop containing nucleotide triphosphate hydrolases"/>
    <property type="match status" value="1"/>
</dbReference>
<dbReference type="Pfam" id="PF13401">
    <property type="entry name" value="AAA_22"/>
    <property type="match status" value="1"/>
</dbReference>
<dbReference type="SMART" id="SM00421">
    <property type="entry name" value="HTH_LUXR"/>
    <property type="match status" value="1"/>
</dbReference>
<evidence type="ECO:0000256" key="1">
    <source>
        <dbReference type="ARBA" id="ARBA00023015"/>
    </source>
</evidence>
<dbReference type="PANTHER" id="PTHR43214:SF24">
    <property type="entry name" value="TRANSCRIPTIONAL REGULATORY PROTEIN NARL-RELATED"/>
    <property type="match status" value="1"/>
</dbReference>
<dbReference type="InterPro" id="IPR027417">
    <property type="entry name" value="P-loop_NTPase"/>
</dbReference>
<dbReference type="AlphaFoldDB" id="M3UVX7"/>
<gene>
    <name evidence="5" type="ORF">GM1_012_00050</name>
</gene>
<keyword evidence="3" id="KW-0804">Transcription</keyword>
<dbReference type="SUPFAM" id="SSF52540">
    <property type="entry name" value="P-loop containing nucleoside triphosphate hydrolases"/>
    <property type="match status" value="1"/>
</dbReference>
<dbReference type="Gene3D" id="1.10.10.10">
    <property type="entry name" value="Winged helix-like DNA-binding domain superfamily/Winged helix DNA-binding domain"/>
    <property type="match status" value="1"/>
</dbReference>
<dbReference type="OrthoDB" id="3197423at2"/>
<evidence type="ECO:0000256" key="2">
    <source>
        <dbReference type="ARBA" id="ARBA00023125"/>
    </source>
</evidence>
<dbReference type="InterPro" id="IPR049945">
    <property type="entry name" value="AAA_22"/>
</dbReference>
<evidence type="ECO:0000256" key="3">
    <source>
        <dbReference type="ARBA" id="ARBA00023163"/>
    </source>
</evidence>
<evidence type="ECO:0000313" key="6">
    <source>
        <dbReference type="Proteomes" id="UP000035009"/>
    </source>
</evidence>
<dbReference type="PROSITE" id="PS50043">
    <property type="entry name" value="HTH_LUXR_2"/>
    <property type="match status" value="1"/>
</dbReference>
<keyword evidence="2" id="KW-0238">DNA-binding</keyword>
<proteinExistence type="predicted"/>
<accession>M3UVX7</accession>
<dbReference type="PRINTS" id="PR00038">
    <property type="entry name" value="HTHLUXR"/>
</dbReference>
<reference evidence="5 6" key="1">
    <citation type="submission" date="2013-02" db="EMBL/GenBank/DDBJ databases">
        <title>Whole genome shotgun sequence of Gordonia malaquae NBRC 108250.</title>
        <authorList>
            <person name="Yoshida I."/>
            <person name="Hosoyama A."/>
            <person name="Tsuchikane K."/>
            <person name="Ando Y."/>
            <person name="Baba S."/>
            <person name="Ohji S."/>
            <person name="Hamada M."/>
            <person name="Tamura T."/>
            <person name="Yamazoe A."/>
            <person name="Yamazaki S."/>
            <person name="Fujita N."/>
        </authorList>
    </citation>
    <scope>NUCLEOTIDE SEQUENCE [LARGE SCALE GENOMIC DNA]</scope>
    <source>
        <strain evidence="5 6">NBRC 108250</strain>
    </source>
</reference>
<dbReference type="STRING" id="410332.SAMN04488550_1762"/>
<dbReference type="PANTHER" id="PTHR43214">
    <property type="entry name" value="TWO-COMPONENT RESPONSE REGULATOR"/>
    <property type="match status" value="1"/>
</dbReference>
<protein>
    <submittedName>
        <fullName evidence="5">Putative LuxR family transcriptional regulator</fullName>
    </submittedName>
</protein>
<evidence type="ECO:0000313" key="5">
    <source>
        <dbReference type="EMBL" id="GAC79732.1"/>
    </source>
</evidence>
<keyword evidence="6" id="KW-1185">Reference proteome</keyword>
<dbReference type="Proteomes" id="UP000035009">
    <property type="component" value="Unassembled WGS sequence"/>
</dbReference>